<feature type="compositionally biased region" description="Basic and acidic residues" evidence="1">
    <location>
        <begin position="135"/>
        <end position="146"/>
    </location>
</feature>
<feature type="region of interest" description="Disordered" evidence="1">
    <location>
        <begin position="135"/>
        <end position="302"/>
    </location>
</feature>
<feature type="compositionally biased region" description="Acidic residues" evidence="1">
    <location>
        <begin position="39"/>
        <end position="48"/>
    </location>
</feature>
<evidence type="ECO:0000256" key="1">
    <source>
        <dbReference type="SAM" id="MobiDB-lite"/>
    </source>
</evidence>
<proteinExistence type="predicted"/>
<keyword evidence="3" id="KW-1185">Reference proteome</keyword>
<dbReference type="EMBL" id="BPLQ01006946">
    <property type="protein sequence ID" value="GIY26481.1"/>
    <property type="molecule type" value="Genomic_DNA"/>
</dbReference>
<feature type="region of interest" description="Disordered" evidence="1">
    <location>
        <begin position="39"/>
        <end position="122"/>
    </location>
</feature>
<accession>A0AAV4S064</accession>
<reference evidence="2 3" key="1">
    <citation type="submission" date="2021-06" db="EMBL/GenBank/DDBJ databases">
        <title>Caerostris darwini draft genome.</title>
        <authorList>
            <person name="Kono N."/>
            <person name="Arakawa K."/>
        </authorList>
    </citation>
    <scope>NUCLEOTIDE SEQUENCE [LARGE SCALE GENOMIC DNA]</scope>
</reference>
<feature type="compositionally biased region" description="Basic and acidic residues" evidence="1">
    <location>
        <begin position="52"/>
        <end position="68"/>
    </location>
</feature>
<organism evidence="2 3">
    <name type="scientific">Caerostris darwini</name>
    <dbReference type="NCBI Taxonomy" id="1538125"/>
    <lineage>
        <taxon>Eukaryota</taxon>
        <taxon>Metazoa</taxon>
        <taxon>Ecdysozoa</taxon>
        <taxon>Arthropoda</taxon>
        <taxon>Chelicerata</taxon>
        <taxon>Arachnida</taxon>
        <taxon>Araneae</taxon>
        <taxon>Araneomorphae</taxon>
        <taxon>Entelegynae</taxon>
        <taxon>Araneoidea</taxon>
        <taxon>Araneidae</taxon>
        <taxon>Caerostris</taxon>
    </lineage>
</organism>
<gene>
    <name evidence="2" type="ORF">CDAR_223731</name>
</gene>
<feature type="compositionally biased region" description="Basic and acidic residues" evidence="1">
    <location>
        <begin position="161"/>
        <end position="178"/>
    </location>
</feature>
<sequence length="302" mass="33714">MEKFFDLCYNSIGKPQKIEPEKVPEPEKIPPVLITITEDEEDLEEEEISPASEKRISIQEAKEEDIEKPGTSSQELPVLDSVDRIFDDMEEADEDLGMEDDEKVEYPKEESTTDTGTISKVDEEFVKTQVKELLEEGKDDALEQIRKSSSTLVGKDETEEQQPKTGDDLETVLRKESGIFDATPESGSKTALKPSTSSGSKSRLPSGEVATKKVSWVPSVSQGSISKDDEESLENQLKMIVEESKGEALEKKVEEKKRRESLETDEPAEKDSDLETILKSESETAVKKSSKEDDTSEDKPES</sequence>
<evidence type="ECO:0000313" key="2">
    <source>
        <dbReference type="EMBL" id="GIY26481.1"/>
    </source>
</evidence>
<dbReference type="AlphaFoldDB" id="A0AAV4S064"/>
<feature type="compositionally biased region" description="Basic and acidic residues" evidence="1">
    <location>
        <begin position="240"/>
        <end position="302"/>
    </location>
</feature>
<feature type="compositionally biased region" description="Acidic residues" evidence="1">
    <location>
        <begin position="88"/>
        <end position="103"/>
    </location>
</feature>
<protein>
    <submittedName>
        <fullName evidence="2">Uncharacterized protein</fullName>
    </submittedName>
</protein>
<evidence type="ECO:0000313" key="3">
    <source>
        <dbReference type="Proteomes" id="UP001054837"/>
    </source>
</evidence>
<comment type="caution">
    <text evidence="2">The sequence shown here is derived from an EMBL/GenBank/DDBJ whole genome shotgun (WGS) entry which is preliminary data.</text>
</comment>
<name>A0AAV4S064_9ARAC</name>
<feature type="compositionally biased region" description="Polar residues" evidence="1">
    <location>
        <begin position="185"/>
        <end position="203"/>
    </location>
</feature>
<dbReference type="Proteomes" id="UP001054837">
    <property type="component" value="Unassembled WGS sequence"/>
</dbReference>